<evidence type="ECO:0000313" key="2">
    <source>
        <dbReference type="EMBL" id="KAK3213813.1"/>
    </source>
</evidence>
<feature type="region of interest" description="Disordered" evidence="1">
    <location>
        <begin position="1"/>
        <end position="52"/>
    </location>
</feature>
<comment type="caution">
    <text evidence="2">The sequence shown here is derived from an EMBL/GenBank/DDBJ whole genome shotgun (WGS) entry which is preliminary data.</text>
</comment>
<proteinExistence type="predicted"/>
<keyword evidence="3" id="KW-1185">Reference proteome</keyword>
<evidence type="ECO:0008006" key="4">
    <source>
        <dbReference type="Google" id="ProtNLM"/>
    </source>
</evidence>
<feature type="region of interest" description="Disordered" evidence="1">
    <location>
        <begin position="354"/>
        <end position="376"/>
    </location>
</feature>
<evidence type="ECO:0000313" key="3">
    <source>
        <dbReference type="Proteomes" id="UP001280581"/>
    </source>
</evidence>
<feature type="compositionally biased region" description="Low complexity" evidence="1">
    <location>
        <begin position="18"/>
        <end position="34"/>
    </location>
</feature>
<reference evidence="2 3" key="1">
    <citation type="submission" date="2021-02" db="EMBL/GenBank/DDBJ databases">
        <title>Genome assembly of Pseudopithomyces chartarum.</title>
        <authorList>
            <person name="Jauregui R."/>
            <person name="Singh J."/>
            <person name="Voisey C."/>
        </authorList>
    </citation>
    <scope>NUCLEOTIDE SEQUENCE [LARGE SCALE GENOMIC DNA]</scope>
    <source>
        <strain evidence="2 3">AGR01</strain>
    </source>
</reference>
<protein>
    <recommendedName>
        <fullName evidence="4">Transcription factor hoxa13</fullName>
    </recommendedName>
</protein>
<dbReference type="PANTHER" id="PTHR23242:SF9">
    <property type="entry name" value="TRANSCRIPTION FACTOR HOXA13"/>
    <property type="match status" value="1"/>
</dbReference>
<sequence>MAGQSNGRAKKPNKQSPNGKLNGHLNGNLNGHLNGHADKSKTPAPTTRAHKARKTWTASLTNVVGRLVSWYLIVTFLFRCPSSLLQISDASPKVCKPYLHTRAYAAPYLDPYYETYVAPQVDKVRPYVEILDERVYTPVSTFTKSQYATYGAHRVEQAQKYAEAEWERTARPQLQNIQDKAYAQYQQHLGPHVKTATDAVNPYLEQTKTSLIKIYHLSILPAYEAVLPYAHQGYVQGHRVTTRVIFPAVQSGRDAAWKFVSRTLWPYVRVIYGDNVEPQLVRIRERLGRYKDQQKIESVVEAVESSSSTFSESETITSTAAASSVVSSSISAATESAKSGWGVLDEFFGAESGATPSGADVETKTPTQPEQPKLTGAELREKLNQDLREWQTKFATAADKGAEDLDTRVADITKRQIENGVQGHGAALIVQLEETAESTVASLKKFIQQSIKSLPENASDEQLEQVYEQCVAKTRALGLAVKEKSQAVRNWKTAYDQETDNLVRAAVASTVEVLDKIHGLGLQEVGMRWAWTDGVEYTDWKNYHKLRDTLSEWQAEVEAVGAKHDGLKNAHEEAAKLEDKAMSIASAMVSELVRLKDVSKWKIRAGDSSNDFSDKKVPVKAYKAAQQVIEHAQDASSQASVAVLGSSTPASESIASAVKHSASSISSKLSENIVGSEVPAAESLASAARESFADASSKLSEAVVGSETPATESLASGVKSSVSKASSKASEAATAGQDKLSSGASNVAEGIESATEAAKRNAEEVLSAASEVPKKVWGGANAQVLAEAKQIIFDDVIDDDDDDDEQTYSEKLQDLVADAGDRASDLSRVVSQALSGPTKTQGSAESVTSLASEQYAKAIAAASSVLYGTQQSSLESASSIASEKFASAVTAASYAIYGTPTPTAVIQTIRTGASSRYNEAVSLANEQFDNAKSQLSVLVSGTTKPVHETMLAMIEKAYSDSLAVASERLDIALQYTESVKSYAAGPTQGYFESVSSIASSRLSEGLSQASAQFAPHPTGSPVVEGARRQYYEAVGLAHARYSEFLGAASSAVYGPEQGVAASLASVASASAASLASQASSGIVGSETPWAQSVASEASGSVQSYASYVSGSAELAAEKAQKAAESLASQVSSGVIGTETPWTESVASQASQNWEALIAKASEQVYGAPTPWAESVYSQAGAYAAQATAQAAEQAAAVQALISELVMGREPDFTESVMVRFSSAYYTGLPAAVSSVNSFASENYEAVSSYAGESFEAATDYAAEAYASASSVVSSVFTPPPAIETILAQANDQLNAAVESASVAVYGTQKGTVEQASESVASAYASVQSKASEAIYGTAQASYDFAAVASSAQAAISEAVFGTPSPTGYAVSASSGAAAAASVYSSVASVASEKAANAAAAASSAIYGPEQGAVESASAKLASAIDAANSRISELYAAASSNAEVAASSASSVAAEATKRVKDEL</sequence>
<dbReference type="EMBL" id="WVTA01000004">
    <property type="protein sequence ID" value="KAK3213813.1"/>
    <property type="molecule type" value="Genomic_DNA"/>
</dbReference>
<evidence type="ECO:0000256" key="1">
    <source>
        <dbReference type="SAM" id="MobiDB-lite"/>
    </source>
</evidence>
<dbReference type="PANTHER" id="PTHR23242">
    <property type="entry name" value="TRANSCRIPTION FACTOR HOXA13"/>
    <property type="match status" value="1"/>
</dbReference>
<name>A0AAN6M0X7_9PLEO</name>
<organism evidence="2 3">
    <name type="scientific">Pseudopithomyces chartarum</name>
    <dbReference type="NCBI Taxonomy" id="1892770"/>
    <lineage>
        <taxon>Eukaryota</taxon>
        <taxon>Fungi</taxon>
        <taxon>Dikarya</taxon>
        <taxon>Ascomycota</taxon>
        <taxon>Pezizomycotina</taxon>
        <taxon>Dothideomycetes</taxon>
        <taxon>Pleosporomycetidae</taxon>
        <taxon>Pleosporales</taxon>
        <taxon>Massarineae</taxon>
        <taxon>Didymosphaeriaceae</taxon>
        <taxon>Pseudopithomyces</taxon>
    </lineage>
</organism>
<dbReference type="Proteomes" id="UP001280581">
    <property type="component" value="Unassembled WGS sequence"/>
</dbReference>
<gene>
    <name evidence="2" type="ORF">GRF29_28g1147241</name>
</gene>
<accession>A0AAN6M0X7</accession>